<organism evidence="2 3">
    <name type="scientific">Coemansia aciculifera</name>
    <dbReference type="NCBI Taxonomy" id="417176"/>
    <lineage>
        <taxon>Eukaryota</taxon>
        <taxon>Fungi</taxon>
        <taxon>Fungi incertae sedis</taxon>
        <taxon>Zoopagomycota</taxon>
        <taxon>Kickxellomycotina</taxon>
        <taxon>Kickxellomycetes</taxon>
        <taxon>Kickxellales</taxon>
        <taxon>Kickxellaceae</taxon>
        <taxon>Coemansia</taxon>
    </lineage>
</organism>
<feature type="transmembrane region" description="Helical" evidence="1">
    <location>
        <begin position="79"/>
        <end position="101"/>
    </location>
</feature>
<evidence type="ECO:0000313" key="3">
    <source>
        <dbReference type="Proteomes" id="UP001140074"/>
    </source>
</evidence>
<keyword evidence="1" id="KW-0812">Transmembrane</keyword>
<comment type="caution">
    <text evidence="2">The sequence shown here is derived from an EMBL/GenBank/DDBJ whole genome shotgun (WGS) entry which is preliminary data.</text>
</comment>
<accession>A0A9W8IS71</accession>
<reference evidence="2" key="1">
    <citation type="submission" date="2022-07" db="EMBL/GenBank/DDBJ databases">
        <title>Phylogenomic reconstructions and comparative analyses of Kickxellomycotina fungi.</title>
        <authorList>
            <person name="Reynolds N.K."/>
            <person name="Stajich J.E."/>
            <person name="Barry K."/>
            <person name="Grigoriev I.V."/>
            <person name="Crous P."/>
            <person name="Smith M.E."/>
        </authorList>
    </citation>
    <scope>NUCLEOTIDE SEQUENCE</scope>
    <source>
        <strain evidence="2">RSA 476</strain>
    </source>
</reference>
<protein>
    <recommendedName>
        <fullName evidence="4">Copper transporter</fullName>
    </recommendedName>
</protein>
<evidence type="ECO:0008006" key="4">
    <source>
        <dbReference type="Google" id="ProtNLM"/>
    </source>
</evidence>
<keyword evidence="1" id="KW-0472">Membrane</keyword>
<feature type="transmembrane region" description="Helical" evidence="1">
    <location>
        <begin position="37"/>
        <end position="58"/>
    </location>
</feature>
<name>A0A9W8IS71_9FUNG</name>
<gene>
    <name evidence="2" type="ORF">GGH94_001645</name>
</gene>
<dbReference type="Proteomes" id="UP001140074">
    <property type="component" value="Unassembled WGS sequence"/>
</dbReference>
<dbReference type="EMBL" id="JANBUY010000041">
    <property type="protein sequence ID" value="KAJ2866280.1"/>
    <property type="molecule type" value="Genomic_DNA"/>
</dbReference>
<sequence>MSASALLGSFHEAHLRLVTRTNHELNPIYMTLIFKAYYLRTTSDFALAYFFLIFLGVVERLGALGVDSIRDKPGQPWRIFPRVCIYYVMTIIRYVLMMAIMNGYVPMLLVVCFGLALGQIIVEGIRYFLMVRAIKKANGGGAAGFAPLKTPDSLADPYRQQHQTTHLSESCC</sequence>
<keyword evidence="1" id="KW-1133">Transmembrane helix</keyword>
<evidence type="ECO:0000313" key="2">
    <source>
        <dbReference type="EMBL" id="KAJ2866280.1"/>
    </source>
</evidence>
<proteinExistence type="predicted"/>
<dbReference type="AlphaFoldDB" id="A0A9W8IS71"/>
<evidence type="ECO:0000256" key="1">
    <source>
        <dbReference type="SAM" id="Phobius"/>
    </source>
</evidence>
<keyword evidence="3" id="KW-1185">Reference proteome</keyword>
<feature type="transmembrane region" description="Helical" evidence="1">
    <location>
        <begin position="107"/>
        <end position="129"/>
    </location>
</feature>